<name>A0ABU7L244_9ACTN</name>
<evidence type="ECO:0000313" key="6">
    <source>
        <dbReference type="Proteomes" id="UP001348641"/>
    </source>
</evidence>
<dbReference type="InterPro" id="IPR002734">
    <property type="entry name" value="RibDG_C"/>
</dbReference>
<evidence type="ECO:0000256" key="2">
    <source>
        <dbReference type="ARBA" id="ARBA00022857"/>
    </source>
</evidence>
<comment type="pathway">
    <text evidence="1">Cofactor biosynthesis; riboflavin biosynthesis.</text>
</comment>
<evidence type="ECO:0000256" key="3">
    <source>
        <dbReference type="ARBA" id="ARBA00023002"/>
    </source>
</evidence>
<dbReference type="PANTHER" id="PTHR38011">
    <property type="entry name" value="DIHYDROFOLATE REDUCTASE FAMILY PROTEIN (AFU_ORTHOLOGUE AFUA_8G06820)"/>
    <property type="match status" value="1"/>
</dbReference>
<protein>
    <submittedName>
        <fullName evidence="5">Dihydrofolate reductase family protein</fullName>
    </submittedName>
</protein>
<evidence type="ECO:0000259" key="4">
    <source>
        <dbReference type="Pfam" id="PF01872"/>
    </source>
</evidence>
<dbReference type="InterPro" id="IPR050765">
    <property type="entry name" value="Riboflavin_Biosynth_HTPR"/>
</dbReference>
<keyword evidence="2" id="KW-0521">NADP</keyword>
<keyword evidence="3" id="KW-0560">Oxidoreductase</keyword>
<dbReference type="RefSeq" id="WP_330162070.1">
    <property type="nucleotide sequence ID" value="NZ_BAAAJA010000009.1"/>
</dbReference>
<gene>
    <name evidence="5" type="ORF">Q8A49_32895</name>
</gene>
<evidence type="ECO:0000256" key="1">
    <source>
        <dbReference type="ARBA" id="ARBA00005104"/>
    </source>
</evidence>
<dbReference type="Proteomes" id="UP001348641">
    <property type="component" value="Unassembled WGS sequence"/>
</dbReference>
<reference evidence="5 6" key="1">
    <citation type="submission" date="2023-07" db="EMBL/GenBank/DDBJ databases">
        <authorList>
            <person name="Girao M."/>
            <person name="Carvalho M.F."/>
        </authorList>
    </citation>
    <scope>NUCLEOTIDE SEQUENCE [LARGE SCALE GENOMIC DNA]</scope>
    <source>
        <strain evidence="5 6">66/93</strain>
    </source>
</reference>
<dbReference type="Gene3D" id="3.40.430.10">
    <property type="entry name" value="Dihydrofolate Reductase, subunit A"/>
    <property type="match status" value="1"/>
</dbReference>
<sequence>MRLLLNDALPGVAAPGERLDAAALEGLYAYPGGAGRPWVRANMVATLDGAAAGGDGRTGTINTPADRLVYTLLRDLADVVLVGAGTARVEGYRRTRPRTGDRAARAVAGGRAACPELAVVSRTAAVPPLLAADPGGGADGDRGGVLMVTCAAAGAEAIGLARRTLGADRVLVSGGDSVDLPAAVGALAARGLPRILCEGGPRLLADVAAAGLLDELCLTVVPALAGGAEQRIAVGAVADRPFAPRVLIESEGTLLQRWTRPGA</sequence>
<dbReference type="EMBL" id="JAUUCC010000167">
    <property type="protein sequence ID" value="MEE2055304.1"/>
    <property type="molecule type" value="Genomic_DNA"/>
</dbReference>
<dbReference type="PANTHER" id="PTHR38011:SF7">
    <property type="entry name" value="2,5-DIAMINO-6-RIBOSYLAMINO-4(3H)-PYRIMIDINONE 5'-PHOSPHATE REDUCTASE"/>
    <property type="match status" value="1"/>
</dbReference>
<comment type="caution">
    <text evidence="5">The sequence shown here is derived from an EMBL/GenBank/DDBJ whole genome shotgun (WGS) entry which is preliminary data.</text>
</comment>
<proteinExistence type="predicted"/>
<dbReference type="InterPro" id="IPR024072">
    <property type="entry name" value="DHFR-like_dom_sf"/>
</dbReference>
<evidence type="ECO:0000313" key="5">
    <source>
        <dbReference type="EMBL" id="MEE2055304.1"/>
    </source>
</evidence>
<dbReference type="Pfam" id="PF01872">
    <property type="entry name" value="RibD_C"/>
    <property type="match status" value="1"/>
</dbReference>
<organism evidence="5 6">
    <name type="scientific">Nocardiopsis tropica</name>
    <dbReference type="NCBI Taxonomy" id="109330"/>
    <lineage>
        <taxon>Bacteria</taxon>
        <taxon>Bacillati</taxon>
        <taxon>Actinomycetota</taxon>
        <taxon>Actinomycetes</taxon>
        <taxon>Streptosporangiales</taxon>
        <taxon>Nocardiopsidaceae</taxon>
        <taxon>Nocardiopsis</taxon>
    </lineage>
</organism>
<accession>A0ABU7L244</accession>
<feature type="domain" description="Bacterial bifunctional deaminase-reductase C-terminal" evidence="4">
    <location>
        <begin position="37"/>
        <end position="236"/>
    </location>
</feature>
<dbReference type="SUPFAM" id="SSF53597">
    <property type="entry name" value="Dihydrofolate reductase-like"/>
    <property type="match status" value="1"/>
</dbReference>